<evidence type="ECO:0000313" key="2">
    <source>
        <dbReference type="EMBL" id="MDN0075363.1"/>
    </source>
</evidence>
<keyword evidence="1" id="KW-0732">Signal</keyword>
<sequence>MSKSVRPPRGASLLLSSLALSLAGCAAGPDYHRPPLAEPAAYHNAPALTARQTTRAAPTLDSW</sequence>
<feature type="signal peptide" evidence="1">
    <location>
        <begin position="1"/>
        <end position="26"/>
    </location>
</feature>
<dbReference type="Proteomes" id="UP001168540">
    <property type="component" value="Unassembled WGS sequence"/>
</dbReference>
<feature type="chain" id="PRO_5045959459" description="RND transporter" evidence="1">
    <location>
        <begin position="27"/>
        <end position="63"/>
    </location>
</feature>
<evidence type="ECO:0000313" key="3">
    <source>
        <dbReference type="Proteomes" id="UP001168540"/>
    </source>
</evidence>
<reference evidence="2" key="1">
    <citation type="submission" date="2023-06" db="EMBL/GenBank/DDBJ databases">
        <authorList>
            <person name="Zhang S."/>
        </authorList>
    </citation>
    <scope>NUCLEOTIDE SEQUENCE</scope>
    <source>
        <strain evidence="2">SG2303</strain>
    </source>
</reference>
<evidence type="ECO:0008006" key="4">
    <source>
        <dbReference type="Google" id="ProtNLM"/>
    </source>
</evidence>
<dbReference type="EMBL" id="JAUEDK010000016">
    <property type="protein sequence ID" value="MDN0075363.1"/>
    <property type="molecule type" value="Genomic_DNA"/>
</dbReference>
<gene>
    <name evidence="2" type="ORF">QU481_10720</name>
</gene>
<accession>A0ABT7XNI4</accession>
<evidence type="ECO:0000256" key="1">
    <source>
        <dbReference type="SAM" id="SignalP"/>
    </source>
</evidence>
<keyword evidence="3" id="KW-1185">Reference proteome</keyword>
<dbReference type="PROSITE" id="PS51257">
    <property type="entry name" value="PROKAR_LIPOPROTEIN"/>
    <property type="match status" value="1"/>
</dbReference>
<comment type="caution">
    <text evidence="2">The sequence shown here is derived from an EMBL/GenBank/DDBJ whole genome shotgun (WGS) entry which is preliminary data.</text>
</comment>
<name>A0ABT7XNI4_9NEIS</name>
<organism evidence="2 3">
    <name type="scientific">Crenobacter oryzisoli</name>
    <dbReference type="NCBI Taxonomy" id="3056844"/>
    <lineage>
        <taxon>Bacteria</taxon>
        <taxon>Pseudomonadati</taxon>
        <taxon>Pseudomonadota</taxon>
        <taxon>Betaproteobacteria</taxon>
        <taxon>Neisseriales</taxon>
        <taxon>Neisseriaceae</taxon>
        <taxon>Crenobacter</taxon>
    </lineage>
</organism>
<proteinExistence type="predicted"/>
<protein>
    <recommendedName>
        <fullName evidence="4">RND transporter</fullName>
    </recommendedName>
</protein>
<dbReference type="RefSeq" id="WP_289829970.1">
    <property type="nucleotide sequence ID" value="NZ_JAUEDK010000016.1"/>
</dbReference>